<evidence type="ECO:0000256" key="1">
    <source>
        <dbReference type="SAM" id="MobiDB-lite"/>
    </source>
</evidence>
<feature type="compositionally biased region" description="Pro residues" evidence="1">
    <location>
        <begin position="320"/>
        <end position="331"/>
    </location>
</feature>
<gene>
    <name evidence="2" type="ORF">G3N55_02215</name>
</gene>
<accession>A0A6N9TKR7</accession>
<evidence type="ECO:0000313" key="3">
    <source>
        <dbReference type="Proteomes" id="UP000469346"/>
    </source>
</evidence>
<feature type="compositionally biased region" description="Gly residues" evidence="1">
    <location>
        <begin position="297"/>
        <end position="313"/>
    </location>
</feature>
<feature type="compositionally biased region" description="Pro residues" evidence="1">
    <location>
        <begin position="250"/>
        <end position="259"/>
    </location>
</feature>
<proteinExistence type="predicted"/>
<comment type="caution">
    <text evidence="2">The sequence shown here is derived from an EMBL/GenBank/DDBJ whole genome shotgun (WGS) entry which is preliminary data.</text>
</comment>
<evidence type="ECO:0000313" key="2">
    <source>
        <dbReference type="EMBL" id="NDY41668.1"/>
    </source>
</evidence>
<feature type="compositionally biased region" description="Low complexity" evidence="1">
    <location>
        <begin position="260"/>
        <end position="291"/>
    </location>
</feature>
<organism evidence="2 3">
    <name type="scientific">Dissulfurirhabdus thermomarina</name>
    <dbReference type="NCBI Taxonomy" id="1765737"/>
    <lineage>
        <taxon>Bacteria</taxon>
        <taxon>Deltaproteobacteria</taxon>
        <taxon>Dissulfurirhabdaceae</taxon>
        <taxon>Dissulfurirhabdus</taxon>
    </lineage>
</organism>
<feature type="compositionally biased region" description="Low complexity" evidence="1">
    <location>
        <begin position="189"/>
        <end position="204"/>
    </location>
</feature>
<feature type="non-terminal residue" evidence="2">
    <location>
        <position position="331"/>
    </location>
</feature>
<sequence length="331" mass="30673">MEAVVVGRDGPHDLIAVRGEVLRALAETALPQGARIFLEVVSTESPLQVRVVDTETGPPPAGDVRGLARELLGLRALLGRLGAEMATRLGAEAAPGPGGEAAALVRAFAQDAAAVPERIAALAAALGLDRGEGPPPIQVLLGPVTGDGGAGDAEAAPAPSGVSTGAPPAGGAAGGGGRLFFSGDVPAQAPAGAAASGGAVSAGAAGAGPATGGHSGESPGMPGGIPAADLPGRVSSPGPSPSVLAAGAPSRPPASPPPGQAAASPGPGSVVRGEASGTPGTGAPAAASEAPPQGPGPAVGGVSAGAAGAGPDPGGRVPLPDMPPGAPDARP</sequence>
<feature type="region of interest" description="Disordered" evidence="1">
    <location>
        <begin position="139"/>
        <end position="171"/>
    </location>
</feature>
<feature type="compositionally biased region" description="Gly residues" evidence="1">
    <location>
        <begin position="205"/>
        <end position="215"/>
    </location>
</feature>
<feature type="region of interest" description="Disordered" evidence="1">
    <location>
        <begin position="189"/>
        <end position="331"/>
    </location>
</feature>
<protein>
    <submittedName>
        <fullName evidence="2">Uncharacterized protein</fullName>
    </submittedName>
</protein>
<dbReference type="AlphaFoldDB" id="A0A6N9TKR7"/>
<dbReference type="Proteomes" id="UP000469346">
    <property type="component" value="Unassembled WGS sequence"/>
</dbReference>
<name>A0A6N9TKR7_DISTH</name>
<reference evidence="2 3" key="1">
    <citation type="submission" date="2020-02" db="EMBL/GenBank/DDBJ databases">
        <title>Comparative genomics of sulfur disproportionating microorganisms.</title>
        <authorList>
            <person name="Ward L.M."/>
            <person name="Bertran E."/>
            <person name="Johnston D.T."/>
        </authorList>
    </citation>
    <scope>NUCLEOTIDE SEQUENCE [LARGE SCALE GENOMIC DNA]</scope>
    <source>
        <strain evidence="2 3">DSM 100025</strain>
    </source>
</reference>
<dbReference type="EMBL" id="JAAGRR010000013">
    <property type="protein sequence ID" value="NDY41668.1"/>
    <property type="molecule type" value="Genomic_DNA"/>
</dbReference>
<feature type="compositionally biased region" description="Low complexity" evidence="1">
    <location>
        <begin position="230"/>
        <end position="249"/>
    </location>
</feature>
<keyword evidence="3" id="KW-1185">Reference proteome</keyword>
<feature type="compositionally biased region" description="Low complexity" evidence="1">
    <location>
        <begin position="152"/>
        <end position="170"/>
    </location>
</feature>